<dbReference type="AlphaFoldDB" id="L9VP16"/>
<feature type="domain" description="DUF7260" evidence="2">
    <location>
        <begin position="2"/>
        <end position="236"/>
    </location>
</feature>
<dbReference type="EMBL" id="AOHV01000020">
    <property type="protein sequence ID" value="ELY38727.1"/>
    <property type="molecule type" value="Genomic_DNA"/>
</dbReference>
<evidence type="ECO:0000259" key="2">
    <source>
        <dbReference type="Pfam" id="PF23921"/>
    </source>
</evidence>
<evidence type="ECO:0000313" key="3">
    <source>
        <dbReference type="EMBL" id="ELY38727.1"/>
    </source>
</evidence>
<proteinExistence type="predicted"/>
<evidence type="ECO:0000313" key="4">
    <source>
        <dbReference type="Proteomes" id="UP000011645"/>
    </source>
</evidence>
<protein>
    <recommendedName>
        <fullName evidence="2">DUF7260 domain-containing protein</fullName>
    </recommendedName>
</protein>
<name>L9VP16_HALJB</name>
<sequence length="249" mass="28402">MQTEQKRTRAERDAFEHFGNRVSALEPPSPSSTTLPSDYELTRSLDPPPSSPSTTNEIDVIQQAYRDTVLNTTHYEEEYNESLVQNMTIEFGENLTTAITTHSQLNPSLQQAVIQSATAASIRRARFSNRLDDEIATLTDVEQTLTTTIKRFKQVTERPRHQQSIEDLQETHQELTTCLKTCEQLIEERQTQRTDGYTAEARTDGIVDLQEYLYCSLDVTYPVLVDATTVLEHCTTACRRVEDELVLRL</sequence>
<gene>
    <name evidence="3" type="ORF">C497_07294</name>
</gene>
<feature type="region of interest" description="Disordered" evidence="1">
    <location>
        <begin position="1"/>
        <end position="56"/>
    </location>
</feature>
<dbReference type="InterPro" id="IPR055684">
    <property type="entry name" value="DUF7260"/>
</dbReference>
<organism evidence="3 4">
    <name type="scientific">Halalkalicoccus jeotgali (strain DSM 18796 / CECT 7217 / JCM 14584 / KCTC 4019 / B3)</name>
    <dbReference type="NCBI Taxonomy" id="795797"/>
    <lineage>
        <taxon>Archaea</taxon>
        <taxon>Methanobacteriati</taxon>
        <taxon>Methanobacteriota</taxon>
        <taxon>Stenosarchaea group</taxon>
        <taxon>Halobacteria</taxon>
        <taxon>Halobacteriales</taxon>
        <taxon>Halococcaceae</taxon>
        <taxon>Halalkalicoccus</taxon>
    </lineage>
</organism>
<comment type="caution">
    <text evidence="3">The sequence shown here is derived from an EMBL/GenBank/DDBJ whole genome shotgun (WGS) entry which is preliminary data.</text>
</comment>
<dbReference type="Proteomes" id="UP000011645">
    <property type="component" value="Unassembled WGS sequence"/>
</dbReference>
<dbReference type="Pfam" id="PF23921">
    <property type="entry name" value="DUF7260"/>
    <property type="match status" value="1"/>
</dbReference>
<reference evidence="3 4" key="1">
    <citation type="journal article" date="2014" name="PLoS Genet.">
        <title>Phylogenetically driven sequencing of extremely halophilic archaea reveals strategies for static and dynamic osmo-response.</title>
        <authorList>
            <person name="Becker E.A."/>
            <person name="Seitzer P.M."/>
            <person name="Tritt A."/>
            <person name="Larsen D."/>
            <person name="Krusor M."/>
            <person name="Yao A.I."/>
            <person name="Wu D."/>
            <person name="Madern D."/>
            <person name="Eisen J.A."/>
            <person name="Darling A.E."/>
            <person name="Facciotti M.T."/>
        </authorList>
    </citation>
    <scope>NUCLEOTIDE SEQUENCE [LARGE SCALE GENOMIC DNA]</scope>
    <source>
        <strain evidence="4">DSM 18796 / CECT 7217 / JCM 14584 / KCTC 4019 / B3</strain>
    </source>
</reference>
<evidence type="ECO:0000256" key="1">
    <source>
        <dbReference type="SAM" id="MobiDB-lite"/>
    </source>
</evidence>
<keyword evidence="4" id="KW-1185">Reference proteome</keyword>
<accession>L9VP16</accession>
<dbReference type="RefSeq" id="WP_008415619.1">
    <property type="nucleotide sequence ID" value="NZ_AOHV01000020.1"/>
</dbReference>
<feature type="compositionally biased region" description="Basic and acidic residues" evidence="1">
    <location>
        <begin position="1"/>
        <end position="19"/>
    </location>
</feature>